<sequence length="302" mass="34035">MADPVICISDDSSEESVGTPLPMIISPDTVRPAVIPPIVPASSGYVSTSLDYFLGFDTETDPSKDPSSEHATTLPATSLVRKMLTARKTVRPLPSFPSYHSTSGHPSEHSSPSPPPRKRHRLQRCSPFESSDYVSPSPSSLAGPSRKRYIEADIVAEIVTATKDEVEAEAGDERDDEAKDDVESSARGTIEIGVDVVVETVVPDDIPRIADIEEHRDQEIRELADKREKTRLLDRVRVLEGDNMRLQGMLSVERERERDDNIQRRLGYVQDELRHICSSRYYDRMDFRRLETFATIRLRYRP</sequence>
<dbReference type="AlphaFoldDB" id="A0A699HH63"/>
<proteinExistence type="predicted"/>
<reference evidence="2" key="1">
    <citation type="journal article" date="2019" name="Sci. Rep.">
        <title>Draft genome of Tanacetum cinerariifolium, the natural source of mosquito coil.</title>
        <authorList>
            <person name="Yamashiro T."/>
            <person name="Shiraishi A."/>
            <person name="Satake H."/>
            <person name="Nakayama K."/>
        </authorList>
    </citation>
    <scope>NUCLEOTIDE SEQUENCE</scope>
</reference>
<accession>A0A699HH63</accession>
<dbReference type="EMBL" id="BKCJ010162412">
    <property type="protein sequence ID" value="GEY23902.1"/>
    <property type="molecule type" value="Genomic_DNA"/>
</dbReference>
<feature type="compositionally biased region" description="Low complexity" evidence="1">
    <location>
        <begin position="100"/>
        <end position="111"/>
    </location>
</feature>
<gene>
    <name evidence="2" type="ORF">Tci_395876</name>
</gene>
<organism evidence="2">
    <name type="scientific">Tanacetum cinerariifolium</name>
    <name type="common">Dalmatian daisy</name>
    <name type="synonym">Chrysanthemum cinerariifolium</name>
    <dbReference type="NCBI Taxonomy" id="118510"/>
    <lineage>
        <taxon>Eukaryota</taxon>
        <taxon>Viridiplantae</taxon>
        <taxon>Streptophyta</taxon>
        <taxon>Embryophyta</taxon>
        <taxon>Tracheophyta</taxon>
        <taxon>Spermatophyta</taxon>
        <taxon>Magnoliopsida</taxon>
        <taxon>eudicotyledons</taxon>
        <taxon>Gunneridae</taxon>
        <taxon>Pentapetalae</taxon>
        <taxon>asterids</taxon>
        <taxon>campanulids</taxon>
        <taxon>Asterales</taxon>
        <taxon>Asteraceae</taxon>
        <taxon>Asteroideae</taxon>
        <taxon>Anthemideae</taxon>
        <taxon>Anthemidinae</taxon>
        <taxon>Tanacetum</taxon>
    </lineage>
</organism>
<comment type="caution">
    <text evidence="2">The sequence shown here is derived from an EMBL/GenBank/DDBJ whole genome shotgun (WGS) entry which is preliminary data.</text>
</comment>
<feature type="region of interest" description="Disordered" evidence="1">
    <location>
        <begin position="1"/>
        <end position="21"/>
    </location>
</feature>
<evidence type="ECO:0000256" key="1">
    <source>
        <dbReference type="SAM" id="MobiDB-lite"/>
    </source>
</evidence>
<evidence type="ECO:0000313" key="2">
    <source>
        <dbReference type="EMBL" id="GEY23902.1"/>
    </source>
</evidence>
<protein>
    <submittedName>
        <fullName evidence="2">Uncharacterized protein</fullName>
    </submittedName>
</protein>
<feature type="region of interest" description="Disordered" evidence="1">
    <location>
        <begin position="164"/>
        <end position="185"/>
    </location>
</feature>
<feature type="compositionally biased region" description="Acidic residues" evidence="1">
    <location>
        <begin position="166"/>
        <end position="180"/>
    </location>
</feature>
<feature type="region of interest" description="Disordered" evidence="1">
    <location>
        <begin position="91"/>
        <end position="122"/>
    </location>
</feature>
<name>A0A699HH63_TANCI</name>
<feature type="region of interest" description="Disordered" evidence="1">
    <location>
        <begin position="60"/>
        <end position="79"/>
    </location>
</feature>